<proteinExistence type="predicted"/>
<reference evidence="1" key="1">
    <citation type="journal article" date="2015" name="Nature">
        <title>Complex archaea that bridge the gap between prokaryotes and eukaryotes.</title>
        <authorList>
            <person name="Spang A."/>
            <person name="Saw J.H."/>
            <person name="Jorgensen S.L."/>
            <person name="Zaremba-Niedzwiedzka K."/>
            <person name="Martijn J."/>
            <person name="Lind A.E."/>
            <person name="van Eijk R."/>
            <person name="Schleper C."/>
            <person name="Guy L."/>
            <person name="Ettema T.J."/>
        </authorList>
    </citation>
    <scope>NUCLEOTIDE SEQUENCE</scope>
</reference>
<accession>A0A0F8X6I5</accession>
<comment type="caution">
    <text evidence="1">The sequence shown here is derived from an EMBL/GenBank/DDBJ whole genome shotgun (WGS) entry which is preliminary data.</text>
</comment>
<dbReference type="Gene3D" id="1.25.10.10">
    <property type="entry name" value="Leucine-rich Repeat Variant"/>
    <property type="match status" value="1"/>
</dbReference>
<dbReference type="InterPro" id="IPR011989">
    <property type="entry name" value="ARM-like"/>
</dbReference>
<dbReference type="EMBL" id="LAZR01061046">
    <property type="protein sequence ID" value="KKK64388.1"/>
    <property type="molecule type" value="Genomic_DNA"/>
</dbReference>
<evidence type="ECO:0000313" key="1">
    <source>
        <dbReference type="EMBL" id="KKK64388.1"/>
    </source>
</evidence>
<feature type="non-terminal residue" evidence="1">
    <location>
        <position position="1"/>
    </location>
</feature>
<sequence>WKDYEVYLDEDTAPVAKGTFEMAHGPQRIPLPKRSVRKIRLKFLNSHGLHNPGASEIAVYSATPSDEQLELFPDMPAPAGPPWVEPAALASFSENPFQRQVEEQVAMLASAKAATRCVALRNLSQMRAYEAADRVADLLSDPQAADPRAEVRCEAAMNLGRTGDRNHLAALLVGQRGAGRHGAGLDGGGPWREGLGALGRPLRRGHLGGCGAVHRQYAGDHPGGASPDGRDFSTTFVRRELMAWCGGARHPFDLDGGPSGSVC</sequence>
<dbReference type="SUPFAM" id="SSF48371">
    <property type="entry name" value="ARM repeat"/>
    <property type="match status" value="1"/>
</dbReference>
<gene>
    <name evidence="1" type="ORF">LCGC14_2984700</name>
</gene>
<name>A0A0F8X6I5_9ZZZZ</name>
<dbReference type="AlphaFoldDB" id="A0A0F8X6I5"/>
<organism evidence="1">
    <name type="scientific">marine sediment metagenome</name>
    <dbReference type="NCBI Taxonomy" id="412755"/>
    <lineage>
        <taxon>unclassified sequences</taxon>
        <taxon>metagenomes</taxon>
        <taxon>ecological metagenomes</taxon>
    </lineage>
</organism>
<protein>
    <submittedName>
        <fullName evidence="1">Uncharacterized protein</fullName>
    </submittedName>
</protein>
<dbReference type="InterPro" id="IPR016024">
    <property type="entry name" value="ARM-type_fold"/>
</dbReference>